<dbReference type="AlphaFoldDB" id="A0AAW1FJF4"/>
<sequence>MPQPGPIQTPDHYKDAKQPSNTADRSRQADYMSTGSSTSPPKKVSSPSNPVNVGARSVYPSGMGRPFYWFSGVDPDRSKENYPAQKPVVGPQKAVVTQRVSEPIRPHHPPPPSYIVQSRNGYQRTSYLHSNSRYSPDVPRPMPASSTGLKAAPEEAKNF</sequence>
<evidence type="ECO:0000256" key="1">
    <source>
        <dbReference type="SAM" id="MobiDB-lite"/>
    </source>
</evidence>
<feature type="compositionally biased region" description="Polar residues" evidence="1">
    <location>
        <begin position="115"/>
        <end position="134"/>
    </location>
</feature>
<proteinExistence type="predicted"/>
<gene>
    <name evidence="2" type="ORF">VZT92_007457</name>
</gene>
<accession>A0AAW1FJF4</accession>
<feature type="compositionally biased region" description="Low complexity" evidence="1">
    <location>
        <begin position="33"/>
        <end position="54"/>
    </location>
</feature>
<organism evidence="2 3">
    <name type="scientific">Zoarces viviparus</name>
    <name type="common">Viviparous eelpout</name>
    <name type="synonym">Blennius viviparus</name>
    <dbReference type="NCBI Taxonomy" id="48416"/>
    <lineage>
        <taxon>Eukaryota</taxon>
        <taxon>Metazoa</taxon>
        <taxon>Chordata</taxon>
        <taxon>Craniata</taxon>
        <taxon>Vertebrata</taxon>
        <taxon>Euteleostomi</taxon>
        <taxon>Actinopterygii</taxon>
        <taxon>Neopterygii</taxon>
        <taxon>Teleostei</taxon>
        <taxon>Neoteleostei</taxon>
        <taxon>Acanthomorphata</taxon>
        <taxon>Eupercaria</taxon>
        <taxon>Perciformes</taxon>
        <taxon>Cottioidei</taxon>
        <taxon>Zoarcales</taxon>
        <taxon>Zoarcidae</taxon>
        <taxon>Zoarcinae</taxon>
        <taxon>Zoarces</taxon>
    </lineage>
</organism>
<keyword evidence="3" id="KW-1185">Reference proteome</keyword>
<dbReference type="Proteomes" id="UP001488805">
    <property type="component" value="Unassembled WGS sequence"/>
</dbReference>
<protein>
    <submittedName>
        <fullName evidence="2">Uncharacterized protein</fullName>
    </submittedName>
</protein>
<name>A0AAW1FJF4_ZOAVI</name>
<evidence type="ECO:0000313" key="3">
    <source>
        <dbReference type="Proteomes" id="UP001488805"/>
    </source>
</evidence>
<comment type="caution">
    <text evidence="2">The sequence shown here is derived from an EMBL/GenBank/DDBJ whole genome shotgun (WGS) entry which is preliminary data.</text>
</comment>
<feature type="region of interest" description="Disordered" evidence="1">
    <location>
        <begin position="1"/>
        <end position="159"/>
    </location>
</feature>
<evidence type="ECO:0000313" key="2">
    <source>
        <dbReference type="EMBL" id="KAK9535052.1"/>
    </source>
</evidence>
<reference evidence="2 3" key="1">
    <citation type="journal article" date="2024" name="Genome Biol. Evol.">
        <title>Chromosome-level genome assembly of the viviparous eelpout Zoarces viviparus.</title>
        <authorList>
            <person name="Fuhrmann N."/>
            <person name="Brasseur M.V."/>
            <person name="Bakowski C.E."/>
            <person name="Podsiadlowski L."/>
            <person name="Prost S."/>
            <person name="Krehenwinkel H."/>
            <person name="Mayer C."/>
        </authorList>
    </citation>
    <scope>NUCLEOTIDE SEQUENCE [LARGE SCALE GENOMIC DNA]</scope>
    <source>
        <strain evidence="2">NO-MEL_2022_Ind0_liver</strain>
    </source>
</reference>
<dbReference type="EMBL" id="JBCEZU010000056">
    <property type="protein sequence ID" value="KAK9535052.1"/>
    <property type="molecule type" value="Genomic_DNA"/>
</dbReference>